<keyword evidence="7" id="KW-1185">Reference proteome</keyword>
<dbReference type="Proteomes" id="UP000247569">
    <property type="component" value="Unassembled WGS sequence"/>
</dbReference>
<comment type="caution">
    <text evidence="6">The sequence shown here is derived from an EMBL/GenBank/DDBJ whole genome shotgun (WGS) entry which is preliminary data.</text>
</comment>
<dbReference type="PROSITE" id="PS50893">
    <property type="entry name" value="ABC_TRANSPORTER_2"/>
    <property type="match status" value="1"/>
</dbReference>
<keyword evidence="4" id="KW-1278">Translocase</keyword>
<dbReference type="SMART" id="SM00382">
    <property type="entry name" value="AAA"/>
    <property type="match status" value="1"/>
</dbReference>
<organism evidence="6 7">
    <name type="scientific">Nocardia tenerifensis</name>
    <dbReference type="NCBI Taxonomy" id="228006"/>
    <lineage>
        <taxon>Bacteria</taxon>
        <taxon>Bacillati</taxon>
        <taxon>Actinomycetota</taxon>
        <taxon>Actinomycetes</taxon>
        <taxon>Mycobacteriales</taxon>
        <taxon>Nocardiaceae</taxon>
        <taxon>Nocardia</taxon>
    </lineage>
</organism>
<sequence>MHTFVLERVGVVAGSTQLLVDSDAILPGGRCTAVVGPSGTGKTTLLRLFNRLGEPSSGRILLDGDPITALDVLALRRRVGLVPQRPILLSDIVGDEVRVGREDLPTERVPALLSRVGLPESFAGRRCAELSGGEAQRVCLARALAVEPDVLLLDEPTSALDPEAAAVIAELVRGHVEAGGSAILVSHDAGFVQTVADDVLLLDGKRLRKSF</sequence>
<accession>A0A318K9M4</accession>
<dbReference type="PANTHER" id="PTHR43423:SF1">
    <property type="entry name" value="ABC TRANSPORTER I FAMILY MEMBER 17"/>
    <property type="match status" value="1"/>
</dbReference>
<dbReference type="InterPro" id="IPR017871">
    <property type="entry name" value="ABC_transporter-like_CS"/>
</dbReference>
<evidence type="ECO:0000313" key="6">
    <source>
        <dbReference type="EMBL" id="PXX70776.1"/>
    </source>
</evidence>
<evidence type="ECO:0000259" key="5">
    <source>
        <dbReference type="PROSITE" id="PS50893"/>
    </source>
</evidence>
<keyword evidence="2" id="KW-0547">Nucleotide-binding</keyword>
<evidence type="ECO:0000256" key="1">
    <source>
        <dbReference type="ARBA" id="ARBA00022448"/>
    </source>
</evidence>
<dbReference type="PROSITE" id="PS00211">
    <property type="entry name" value="ABC_TRANSPORTER_1"/>
    <property type="match status" value="1"/>
</dbReference>
<dbReference type="AlphaFoldDB" id="A0A318K9M4"/>
<dbReference type="InterPro" id="IPR027417">
    <property type="entry name" value="P-loop_NTPase"/>
</dbReference>
<dbReference type="Gene3D" id="3.40.50.300">
    <property type="entry name" value="P-loop containing nucleotide triphosphate hydrolases"/>
    <property type="match status" value="1"/>
</dbReference>
<dbReference type="GO" id="GO:0016887">
    <property type="term" value="F:ATP hydrolysis activity"/>
    <property type="evidence" value="ECO:0007669"/>
    <property type="project" value="InterPro"/>
</dbReference>
<dbReference type="InterPro" id="IPR003593">
    <property type="entry name" value="AAA+_ATPase"/>
</dbReference>
<keyword evidence="3 6" id="KW-0067">ATP-binding</keyword>
<dbReference type="InterPro" id="IPR003439">
    <property type="entry name" value="ABC_transporter-like_ATP-bd"/>
</dbReference>
<feature type="domain" description="ABC transporter" evidence="5">
    <location>
        <begin position="4"/>
        <end position="211"/>
    </location>
</feature>
<keyword evidence="1" id="KW-0813">Transport</keyword>
<dbReference type="RefSeq" id="WP_063713354.1">
    <property type="nucleotide sequence ID" value="NZ_QJKF01000001.1"/>
</dbReference>
<evidence type="ECO:0000256" key="2">
    <source>
        <dbReference type="ARBA" id="ARBA00022741"/>
    </source>
</evidence>
<reference evidence="6 7" key="1">
    <citation type="submission" date="2018-05" db="EMBL/GenBank/DDBJ databases">
        <title>Genomic Encyclopedia of Type Strains, Phase IV (KMG-IV): sequencing the most valuable type-strain genomes for metagenomic binning, comparative biology and taxonomic classification.</title>
        <authorList>
            <person name="Goeker M."/>
        </authorList>
    </citation>
    <scope>NUCLEOTIDE SEQUENCE [LARGE SCALE GENOMIC DNA]</scope>
    <source>
        <strain evidence="6 7">DSM 44704</strain>
    </source>
</reference>
<gene>
    <name evidence="6" type="ORF">DFR70_101197</name>
</gene>
<dbReference type="SUPFAM" id="SSF52540">
    <property type="entry name" value="P-loop containing nucleoside triphosphate hydrolases"/>
    <property type="match status" value="1"/>
</dbReference>
<dbReference type="Pfam" id="PF00005">
    <property type="entry name" value="ABC_tran"/>
    <property type="match status" value="1"/>
</dbReference>
<dbReference type="GO" id="GO:0005524">
    <property type="term" value="F:ATP binding"/>
    <property type="evidence" value="ECO:0007669"/>
    <property type="project" value="UniProtKB-KW"/>
</dbReference>
<protein>
    <submittedName>
        <fullName evidence="6">Phosphate ABC transporter ATP-binding protein (PhoT family)</fullName>
    </submittedName>
</protein>
<proteinExistence type="predicted"/>
<evidence type="ECO:0000313" key="7">
    <source>
        <dbReference type="Proteomes" id="UP000247569"/>
    </source>
</evidence>
<evidence type="ECO:0000256" key="4">
    <source>
        <dbReference type="ARBA" id="ARBA00022967"/>
    </source>
</evidence>
<dbReference type="EMBL" id="QJKF01000001">
    <property type="protein sequence ID" value="PXX70776.1"/>
    <property type="molecule type" value="Genomic_DNA"/>
</dbReference>
<name>A0A318K9M4_9NOCA</name>
<dbReference type="PANTHER" id="PTHR43423">
    <property type="entry name" value="ABC TRANSPORTER I FAMILY MEMBER 17"/>
    <property type="match status" value="1"/>
</dbReference>
<evidence type="ECO:0000256" key="3">
    <source>
        <dbReference type="ARBA" id="ARBA00022840"/>
    </source>
</evidence>